<sequence length="82" mass="8963">MSAANSAFLLIVAITIAMINISSTSTWGISGTCLSPGVPCRSNRTCWGVCDCRGYRNTYGFEVICMEPGYNGPNVVPYYNYY</sequence>
<accession>A0A131YRJ5</accession>
<proteinExistence type="predicted"/>
<feature type="signal peptide" evidence="1">
    <location>
        <begin position="1"/>
        <end position="24"/>
    </location>
</feature>
<reference evidence="2" key="1">
    <citation type="journal article" date="2016" name="Ticks Tick Borne Dis.">
        <title>De novo assembly and annotation of the salivary gland transcriptome of Rhipicephalus appendiculatus male and female ticks during blood feeding.</title>
        <authorList>
            <person name="de Castro M.H."/>
            <person name="de Klerk D."/>
            <person name="Pienaar R."/>
            <person name="Latif A.A."/>
            <person name="Rees D.J."/>
            <person name="Mans B.J."/>
        </authorList>
    </citation>
    <scope>NUCLEOTIDE SEQUENCE</scope>
    <source>
        <tissue evidence="2">Salivary glands</tissue>
    </source>
</reference>
<evidence type="ECO:0000256" key="1">
    <source>
        <dbReference type="SAM" id="SignalP"/>
    </source>
</evidence>
<dbReference type="EMBL" id="GEDV01006678">
    <property type="protein sequence ID" value="JAP81879.1"/>
    <property type="molecule type" value="Transcribed_RNA"/>
</dbReference>
<protein>
    <submittedName>
        <fullName evidence="2">Defensin</fullName>
    </submittedName>
</protein>
<dbReference type="AlphaFoldDB" id="A0A131YRJ5"/>
<evidence type="ECO:0000313" key="2">
    <source>
        <dbReference type="EMBL" id="JAP81879.1"/>
    </source>
</evidence>
<feature type="chain" id="PRO_5007285925" evidence="1">
    <location>
        <begin position="25"/>
        <end position="82"/>
    </location>
</feature>
<keyword evidence="1" id="KW-0732">Signal</keyword>
<organism evidence="2">
    <name type="scientific">Rhipicephalus appendiculatus</name>
    <name type="common">Brown ear tick</name>
    <dbReference type="NCBI Taxonomy" id="34631"/>
    <lineage>
        <taxon>Eukaryota</taxon>
        <taxon>Metazoa</taxon>
        <taxon>Ecdysozoa</taxon>
        <taxon>Arthropoda</taxon>
        <taxon>Chelicerata</taxon>
        <taxon>Arachnida</taxon>
        <taxon>Acari</taxon>
        <taxon>Parasitiformes</taxon>
        <taxon>Ixodida</taxon>
        <taxon>Ixodoidea</taxon>
        <taxon>Ixodidae</taxon>
        <taxon>Rhipicephalinae</taxon>
        <taxon>Rhipicephalus</taxon>
        <taxon>Rhipicephalus</taxon>
    </lineage>
</organism>
<name>A0A131YRJ5_RHIAP</name>